<keyword evidence="1" id="KW-0812">Transmembrane</keyword>
<proteinExistence type="predicted"/>
<feature type="transmembrane region" description="Helical" evidence="1">
    <location>
        <begin position="21"/>
        <end position="43"/>
    </location>
</feature>
<gene>
    <name evidence="3" type="ORF">V3390_02635</name>
</gene>
<keyword evidence="1" id="KW-1133">Transmembrane helix</keyword>
<dbReference type="InterPro" id="IPR003675">
    <property type="entry name" value="Rce1/LyrA-like_dom"/>
</dbReference>
<feature type="domain" description="CAAX prenyl protease 2/Lysostaphin resistance protein A-like" evidence="2">
    <location>
        <begin position="149"/>
        <end position="239"/>
    </location>
</feature>
<organism evidence="3 4">
    <name type="scientific">Aquilutibacter rugosus</name>
    <dbReference type="NCBI Taxonomy" id="3115820"/>
    <lineage>
        <taxon>Bacteria</taxon>
        <taxon>Pseudomonadati</taxon>
        <taxon>Pseudomonadota</taxon>
        <taxon>Gammaproteobacteria</taxon>
        <taxon>Lysobacterales</taxon>
        <taxon>Lysobacteraceae</taxon>
        <taxon>Aquilutibacter</taxon>
    </lineage>
</organism>
<dbReference type="EC" id="3.4.-.-" evidence="3"/>
<accession>A0ABU7UXI5</accession>
<dbReference type="PANTHER" id="PTHR36435">
    <property type="entry name" value="SLR1288 PROTEIN"/>
    <property type="match status" value="1"/>
</dbReference>
<feature type="transmembrane region" description="Helical" evidence="1">
    <location>
        <begin position="204"/>
        <end position="220"/>
    </location>
</feature>
<evidence type="ECO:0000313" key="4">
    <source>
        <dbReference type="Proteomes" id="UP001356170"/>
    </source>
</evidence>
<keyword evidence="3" id="KW-0378">Hydrolase</keyword>
<comment type="caution">
    <text evidence="3">The sequence shown here is derived from an EMBL/GenBank/DDBJ whole genome shotgun (WGS) entry which is preliminary data.</text>
</comment>
<dbReference type="EMBL" id="JAZHBO010000001">
    <property type="protein sequence ID" value="MEF2155130.1"/>
    <property type="molecule type" value="Genomic_DNA"/>
</dbReference>
<dbReference type="RefSeq" id="WP_331703245.1">
    <property type="nucleotide sequence ID" value="NZ_JAZHBO010000001.1"/>
</dbReference>
<evidence type="ECO:0000256" key="1">
    <source>
        <dbReference type="SAM" id="Phobius"/>
    </source>
</evidence>
<dbReference type="Proteomes" id="UP001356170">
    <property type="component" value="Unassembled WGS sequence"/>
</dbReference>
<dbReference type="PANTHER" id="PTHR36435:SF1">
    <property type="entry name" value="CAAX AMINO TERMINAL PROTEASE FAMILY PROTEIN"/>
    <property type="match status" value="1"/>
</dbReference>
<reference evidence="3 4" key="1">
    <citation type="submission" date="2024-01" db="EMBL/GenBank/DDBJ databases">
        <title>Novel species of the genus Luteimonas isolated from rivers.</title>
        <authorList>
            <person name="Lu H."/>
        </authorList>
    </citation>
    <scope>NUCLEOTIDE SEQUENCE [LARGE SCALE GENOMIC DNA]</scope>
    <source>
        <strain evidence="3 4">FXH3W</strain>
    </source>
</reference>
<keyword evidence="4" id="KW-1185">Reference proteome</keyword>
<feature type="transmembrane region" description="Helical" evidence="1">
    <location>
        <begin position="151"/>
        <end position="169"/>
    </location>
</feature>
<dbReference type="InterPro" id="IPR052710">
    <property type="entry name" value="CAAX_protease"/>
</dbReference>
<feature type="transmembrane region" description="Helical" evidence="1">
    <location>
        <begin position="110"/>
        <end position="131"/>
    </location>
</feature>
<dbReference type="Pfam" id="PF02517">
    <property type="entry name" value="Rce1-like"/>
    <property type="match status" value="1"/>
</dbReference>
<feature type="transmembrane region" description="Helical" evidence="1">
    <location>
        <begin position="68"/>
        <end position="90"/>
    </location>
</feature>
<evidence type="ECO:0000313" key="3">
    <source>
        <dbReference type="EMBL" id="MEF2155130.1"/>
    </source>
</evidence>
<keyword evidence="1" id="KW-0472">Membrane</keyword>
<evidence type="ECO:0000259" key="2">
    <source>
        <dbReference type="Pfam" id="PF02517"/>
    </source>
</evidence>
<name>A0ABU7UXI5_9GAMM</name>
<feature type="transmembrane region" description="Helical" evidence="1">
    <location>
        <begin position="227"/>
        <end position="249"/>
    </location>
</feature>
<sequence>MNDLTISESNRPHWGVLGTTLWGIVLFGVFSIAQTVGALGAGIDTSQGMPTAQELEQMLPQLVSNGNVLIMATLLAFVVTVPLMLLVIRLKRGSSIRDYLALHAASLRDYVKWIAIMAIAVVVLGLIGESMNEKSADAFTQGVFDSANNKVMLFLAVAVLAPVFEELFFRGFLYKGLANSRLGVNGAIVLTSLLWAVIHLQYDWYPIFMIFVMGVLLGLARHRTGSIGVPIAMHAFNNFSSLMLISLGVG</sequence>
<protein>
    <submittedName>
        <fullName evidence="3">CPBP family intramembrane glutamic endopeptidase</fullName>
        <ecNumber evidence="3">3.4.-.-</ecNumber>
    </submittedName>
</protein>
<dbReference type="GO" id="GO:0016787">
    <property type="term" value="F:hydrolase activity"/>
    <property type="evidence" value="ECO:0007669"/>
    <property type="project" value="UniProtKB-KW"/>
</dbReference>
<feature type="transmembrane region" description="Helical" evidence="1">
    <location>
        <begin position="181"/>
        <end position="198"/>
    </location>
</feature>